<organism evidence="7 8">
    <name type="scientific">Desulfitobacterium dehalogenans</name>
    <dbReference type="NCBI Taxonomy" id="36854"/>
    <lineage>
        <taxon>Bacteria</taxon>
        <taxon>Bacillati</taxon>
        <taxon>Bacillota</taxon>
        <taxon>Clostridia</taxon>
        <taxon>Eubacteriales</taxon>
        <taxon>Desulfitobacteriaceae</taxon>
        <taxon>Desulfitobacterium</taxon>
    </lineage>
</organism>
<evidence type="ECO:0000256" key="2">
    <source>
        <dbReference type="ARBA" id="ARBA00022898"/>
    </source>
</evidence>
<name>A0A7C7D3B0_9FIRM</name>
<dbReference type="InterPro" id="IPR011079">
    <property type="entry name" value="Ala_racemase_C"/>
</dbReference>
<dbReference type="InterPro" id="IPR000821">
    <property type="entry name" value="Ala_racemase"/>
</dbReference>
<accession>A0A7C7D3B0</accession>
<sequence>MSDAWIDIDLDAIANNYREVTQHLSPGARVMSVVKADAYGLGAVPVAHTLQKLGCQAFAVTTMEEGLILREHGVEGIILVLGPVSSEDMVEALEGDLQLTLSDFHMLKEWEAVAAEQSKEVKAHLKLETGMGRTGFFEKDWEVLAGLLKESPHITPVGVYTHLARAAQRDQAYTRQQVECFQRGVNILEEHGFTGLWKHVCNSAAFLDHPEWHYDFIRTGTLLIGHFPATAFAGKLKLQDPWVAKARIVSLRRVPKGTFVGYQSIYRTKAETQLAVIPVGYADGFGVQPHFVPQGVWDFIKIVIKNFLALCGIYRGQETVTLQGHKIPVAGKIGMQLTVLDVGDLSCETGDEVVLPLRRTQANPRLLRQYWSEKRLIAKRNIKEGFLQSYPEYP</sequence>
<gene>
    <name evidence="7" type="primary">alr</name>
    <name evidence="7" type="ORF">GX523_00120</name>
</gene>
<dbReference type="InterPro" id="IPR009006">
    <property type="entry name" value="Ala_racemase/Decarboxylase_C"/>
</dbReference>
<dbReference type="SMART" id="SM01005">
    <property type="entry name" value="Ala_racemase_C"/>
    <property type="match status" value="1"/>
</dbReference>
<dbReference type="SUPFAM" id="SSF51419">
    <property type="entry name" value="PLP-binding barrel"/>
    <property type="match status" value="1"/>
</dbReference>
<dbReference type="Pfam" id="PF01168">
    <property type="entry name" value="Ala_racemase_N"/>
    <property type="match status" value="1"/>
</dbReference>
<dbReference type="InterPro" id="IPR001608">
    <property type="entry name" value="Ala_racemase_N"/>
</dbReference>
<dbReference type="GO" id="GO:0030170">
    <property type="term" value="F:pyridoxal phosphate binding"/>
    <property type="evidence" value="ECO:0007669"/>
    <property type="project" value="TreeGrafter"/>
</dbReference>
<keyword evidence="2 4" id="KW-0663">Pyridoxal phosphate</keyword>
<feature type="domain" description="Alanine racemase C-terminal" evidence="6">
    <location>
        <begin position="241"/>
        <end position="371"/>
    </location>
</feature>
<comment type="caution">
    <text evidence="7">The sequence shown here is derived from an EMBL/GenBank/DDBJ whole genome shotgun (WGS) entry which is preliminary data.</text>
</comment>
<dbReference type="GO" id="GO:0008784">
    <property type="term" value="F:alanine racemase activity"/>
    <property type="evidence" value="ECO:0007669"/>
    <property type="project" value="UniProtKB-EC"/>
</dbReference>
<dbReference type="PANTHER" id="PTHR30511:SF0">
    <property type="entry name" value="ALANINE RACEMASE, CATABOLIC-RELATED"/>
    <property type="match status" value="1"/>
</dbReference>
<evidence type="ECO:0000313" key="8">
    <source>
        <dbReference type="Proteomes" id="UP000553059"/>
    </source>
</evidence>
<dbReference type="Gene3D" id="2.40.37.10">
    <property type="entry name" value="Lyase, Ornithine Decarboxylase, Chain A, domain 1"/>
    <property type="match status" value="1"/>
</dbReference>
<evidence type="ECO:0000259" key="6">
    <source>
        <dbReference type="SMART" id="SM01005"/>
    </source>
</evidence>
<proteinExistence type="predicted"/>
<feature type="binding site" evidence="5">
    <location>
        <position position="133"/>
    </location>
    <ligand>
        <name>substrate</name>
    </ligand>
</feature>
<feature type="binding site" evidence="5">
    <location>
        <position position="335"/>
    </location>
    <ligand>
        <name>substrate</name>
    </ligand>
</feature>
<reference evidence="7 8" key="1">
    <citation type="journal article" date="2020" name="Biotechnol. Biofuels">
        <title>New insights from the biogas microbiome by comprehensive genome-resolved metagenomics of nearly 1600 species originating from multiple anaerobic digesters.</title>
        <authorList>
            <person name="Campanaro S."/>
            <person name="Treu L."/>
            <person name="Rodriguez-R L.M."/>
            <person name="Kovalovszki A."/>
            <person name="Ziels R.M."/>
            <person name="Maus I."/>
            <person name="Zhu X."/>
            <person name="Kougias P.G."/>
            <person name="Basile A."/>
            <person name="Luo G."/>
            <person name="Schluter A."/>
            <person name="Konstantinidis K.T."/>
            <person name="Angelidaki I."/>
        </authorList>
    </citation>
    <scope>NUCLEOTIDE SEQUENCE [LARGE SCALE GENOMIC DNA]</scope>
    <source>
        <strain evidence="7">AS05jafATM_4</strain>
    </source>
</reference>
<dbReference type="AlphaFoldDB" id="A0A7C7D3B0"/>
<dbReference type="Gene3D" id="3.20.20.10">
    <property type="entry name" value="Alanine racemase"/>
    <property type="match status" value="1"/>
</dbReference>
<dbReference type="PRINTS" id="PR00992">
    <property type="entry name" value="ALARACEMASE"/>
</dbReference>
<dbReference type="EMBL" id="DUTF01000005">
    <property type="protein sequence ID" value="HHY25156.1"/>
    <property type="molecule type" value="Genomic_DNA"/>
</dbReference>
<dbReference type="CDD" id="cd00430">
    <property type="entry name" value="PLPDE_III_AR"/>
    <property type="match status" value="1"/>
</dbReference>
<dbReference type="NCBIfam" id="TIGR00492">
    <property type="entry name" value="alr"/>
    <property type="match status" value="1"/>
</dbReference>
<evidence type="ECO:0000256" key="4">
    <source>
        <dbReference type="PIRSR" id="PIRSR600821-50"/>
    </source>
</evidence>
<dbReference type="PROSITE" id="PS00395">
    <property type="entry name" value="ALANINE_RACEMASE"/>
    <property type="match status" value="1"/>
</dbReference>
<dbReference type="GO" id="GO:0030632">
    <property type="term" value="P:D-alanine biosynthetic process"/>
    <property type="evidence" value="ECO:0007669"/>
    <property type="project" value="TreeGrafter"/>
</dbReference>
<dbReference type="InterPro" id="IPR029066">
    <property type="entry name" value="PLP-binding_barrel"/>
</dbReference>
<keyword evidence="3 7" id="KW-0413">Isomerase</keyword>
<dbReference type="FunFam" id="3.20.20.10:FF:000002">
    <property type="entry name" value="Alanine racemase"/>
    <property type="match status" value="1"/>
</dbReference>
<dbReference type="SUPFAM" id="SSF50621">
    <property type="entry name" value="Alanine racemase C-terminal domain-like"/>
    <property type="match status" value="1"/>
</dbReference>
<comment type="cofactor">
    <cofactor evidence="1 4">
        <name>pyridoxal 5'-phosphate</name>
        <dbReference type="ChEBI" id="CHEBI:597326"/>
    </cofactor>
</comment>
<evidence type="ECO:0000313" key="7">
    <source>
        <dbReference type="EMBL" id="HHY25156.1"/>
    </source>
</evidence>
<dbReference type="Proteomes" id="UP000553059">
    <property type="component" value="Unassembled WGS sequence"/>
</dbReference>
<evidence type="ECO:0000256" key="5">
    <source>
        <dbReference type="PIRSR" id="PIRSR600821-52"/>
    </source>
</evidence>
<dbReference type="GO" id="GO:0005829">
    <property type="term" value="C:cytosol"/>
    <property type="evidence" value="ECO:0007669"/>
    <property type="project" value="TreeGrafter"/>
</dbReference>
<dbReference type="PANTHER" id="PTHR30511">
    <property type="entry name" value="ALANINE RACEMASE"/>
    <property type="match status" value="1"/>
</dbReference>
<dbReference type="EC" id="5.1.1.1" evidence="7"/>
<dbReference type="Pfam" id="PF00842">
    <property type="entry name" value="Ala_racemase_C"/>
    <property type="match status" value="1"/>
</dbReference>
<feature type="modified residue" description="N6-(pyridoxal phosphate)lysine" evidence="4">
    <location>
        <position position="35"/>
    </location>
</feature>
<evidence type="ECO:0000256" key="1">
    <source>
        <dbReference type="ARBA" id="ARBA00001933"/>
    </source>
</evidence>
<evidence type="ECO:0000256" key="3">
    <source>
        <dbReference type="ARBA" id="ARBA00023235"/>
    </source>
</evidence>
<dbReference type="InterPro" id="IPR020622">
    <property type="entry name" value="Ala_racemase_pyridoxalP-BS"/>
</dbReference>
<protein>
    <submittedName>
        <fullName evidence="7">Alanine racemase</fullName>
        <ecNumber evidence="7">5.1.1.1</ecNumber>
    </submittedName>
</protein>